<feature type="domain" description="Acyl-CoA dehydrogenase/oxidase C-terminal" evidence="5">
    <location>
        <begin position="238"/>
        <end position="381"/>
    </location>
</feature>
<accession>A0A918RCP7</accession>
<sequence length="384" mass="41945">MSAIPFPAPPADSDAVVALRAEFRAFLAEQLKDRSPRQRSDNWYGYDRAFSRAMGQAGYLGMTWPKQYGGHERTAFERAVVVEECLAAGAPVGAHWIADRQSGPSIIKFGTEEQKQLILPRIAKGELSFGIGMSEPDSGSDLAATRTKAVRDGDVYRVTGTKVWTSFAHEADYVILFCRTSGTPADRHKGTSQLLVDLKNTPGLTIRPIIDLAGQHHFNEMHFEDAVVPASMLLGEEGQGWDQVMSELAFERSGPERFLSSIELLVQLIEVLKTRQSDAAQITVGRVTARLAVLRRLSRSVAGMLQNHQDAGLQASIVKDIGALFEQGLPDIARELIDCEPDPRAASAYASVLANIVHNAPSWSLRGGTREILRGIIARGLGTR</sequence>
<feature type="domain" description="Acyl-CoA oxidase/dehydrogenase middle" evidence="6">
    <location>
        <begin position="131"/>
        <end position="225"/>
    </location>
</feature>
<reference evidence="8" key="1">
    <citation type="journal article" date="2014" name="Int. J. Syst. Evol. Microbiol.">
        <title>Complete genome sequence of Corynebacterium casei LMG S-19264T (=DSM 44701T), isolated from a smear-ripened cheese.</title>
        <authorList>
            <consortium name="US DOE Joint Genome Institute (JGI-PGF)"/>
            <person name="Walter F."/>
            <person name="Albersmeier A."/>
            <person name="Kalinowski J."/>
            <person name="Ruckert C."/>
        </authorList>
    </citation>
    <scope>NUCLEOTIDE SEQUENCE</scope>
    <source>
        <strain evidence="8">KCTC 32422</strain>
    </source>
</reference>
<reference evidence="8" key="2">
    <citation type="submission" date="2020-09" db="EMBL/GenBank/DDBJ databases">
        <authorList>
            <person name="Sun Q."/>
            <person name="Kim S."/>
        </authorList>
    </citation>
    <scope>NUCLEOTIDE SEQUENCE</scope>
    <source>
        <strain evidence="8">KCTC 32422</strain>
    </source>
</reference>
<dbReference type="Gene3D" id="1.20.140.10">
    <property type="entry name" value="Butyryl-CoA Dehydrogenase, subunit A, domain 3"/>
    <property type="match status" value="1"/>
</dbReference>
<keyword evidence="4" id="KW-0274">FAD</keyword>
<dbReference type="GO" id="GO:0003995">
    <property type="term" value="F:acyl-CoA dehydrogenase activity"/>
    <property type="evidence" value="ECO:0007669"/>
    <property type="project" value="InterPro"/>
</dbReference>
<dbReference type="RefSeq" id="WP_189539292.1">
    <property type="nucleotide sequence ID" value="NZ_BMZD01000002.1"/>
</dbReference>
<dbReference type="InterPro" id="IPR037069">
    <property type="entry name" value="AcylCoA_DH/ox_N_sf"/>
</dbReference>
<dbReference type="GO" id="GO:0050660">
    <property type="term" value="F:flavin adenine dinucleotide binding"/>
    <property type="evidence" value="ECO:0007669"/>
    <property type="project" value="InterPro"/>
</dbReference>
<dbReference type="InterPro" id="IPR009100">
    <property type="entry name" value="AcylCoA_DH/oxidase_NM_dom_sf"/>
</dbReference>
<dbReference type="InterPro" id="IPR046373">
    <property type="entry name" value="Acyl-CoA_Oxase/DH_mid-dom_sf"/>
</dbReference>
<dbReference type="InterPro" id="IPR009075">
    <property type="entry name" value="AcylCo_DH/oxidase_C"/>
</dbReference>
<gene>
    <name evidence="8" type="ORF">GCM10011617_09640</name>
</gene>
<comment type="caution">
    <text evidence="8">The sequence shown here is derived from an EMBL/GenBank/DDBJ whole genome shotgun (WGS) entry which is preliminary data.</text>
</comment>
<name>A0A918RCP7_9SPHN</name>
<dbReference type="AlphaFoldDB" id="A0A918RCP7"/>
<comment type="cofactor">
    <cofactor evidence="1 4">
        <name>FAD</name>
        <dbReference type="ChEBI" id="CHEBI:57692"/>
    </cofactor>
</comment>
<dbReference type="Gene3D" id="2.40.110.10">
    <property type="entry name" value="Butyryl-CoA Dehydrogenase, subunit A, domain 2"/>
    <property type="match status" value="1"/>
</dbReference>
<keyword evidence="3 4" id="KW-0560">Oxidoreductase</keyword>
<organism evidence="8 9">
    <name type="scientific">Novosphingobium arvoryzae</name>
    <dbReference type="NCBI Taxonomy" id="1256514"/>
    <lineage>
        <taxon>Bacteria</taxon>
        <taxon>Pseudomonadati</taxon>
        <taxon>Pseudomonadota</taxon>
        <taxon>Alphaproteobacteria</taxon>
        <taxon>Sphingomonadales</taxon>
        <taxon>Sphingomonadaceae</taxon>
        <taxon>Novosphingobium</taxon>
    </lineage>
</organism>
<dbReference type="PANTHER" id="PTHR43292:SF4">
    <property type="entry name" value="ACYL-COA DEHYDROGENASE FADE34"/>
    <property type="match status" value="1"/>
</dbReference>
<dbReference type="Pfam" id="PF02771">
    <property type="entry name" value="Acyl-CoA_dh_N"/>
    <property type="match status" value="1"/>
</dbReference>
<evidence type="ECO:0000256" key="3">
    <source>
        <dbReference type="ARBA" id="ARBA00023002"/>
    </source>
</evidence>
<dbReference type="PANTHER" id="PTHR43292">
    <property type="entry name" value="ACYL-COA DEHYDROGENASE"/>
    <property type="match status" value="1"/>
</dbReference>
<dbReference type="GO" id="GO:0005886">
    <property type="term" value="C:plasma membrane"/>
    <property type="evidence" value="ECO:0007669"/>
    <property type="project" value="TreeGrafter"/>
</dbReference>
<evidence type="ECO:0000259" key="6">
    <source>
        <dbReference type="Pfam" id="PF02770"/>
    </source>
</evidence>
<evidence type="ECO:0000313" key="8">
    <source>
        <dbReference type="EMBL" id="GGZ92248.1"/>
    </source>
</evidence>
<evidence type="ECO:0000259" key="7">
    <source>
        <dbReference type="Pfam" id="PF02771"/>
    </source>
</evidence>
<evidence type="ECO:0000256" key="4">
    <source>
        <dbReference type="RuleBase" id="RU362125"/>
    </source>
</evidence>
<evidence type="ECO:0000313" key="9">
    <source>
        <dbReference type="Proteomes" id="UP000634139"/>
    </source>
</evidence>
<dbReference type="PROSITE" id="PS00072">
    <property type="entry name" value="ACYL_COA_DH_1"/>
    <property type="match status" value="1"/>
</dbReference>
<dbReference type="InterPro" id="IPR052161">
    <property type="entry name" value="Mycobact_Acyl-CoA_DH"/>
</dbReference>
<dbReference type="Pfam" id="PF00441">
    <property type="entry name" value="Acyl-CoA_dh_1"/>
    <property type="match status" value="1"/>
</dbReference>
<proteinExistence type="inferred from homology"/>
<keyword evidence="9" id="KW-1185">Reference proteome</keyword>
<protein>
    <submittedName>
        <fullName evidence="8">Acyl-CoA dehydrogenase</fullName>
    </submittedName>
</protein>
<dbReference type="SUPFAM" id="SSF56645">
    <property type="entry name" value="Acyl-CoA dehydrogenase NM domain-like"/>
    <property type="match status" value="1"/>
</dbReference>
<feature type="domain" description="Acyl-CoA dehydrogenase/oxidase N-terminal" evidence="7">
    <location>
        <begin position="17"/>
        <end position="126"/>
    </location>
</feature>
<dbReference type="Proteomes" id="UP000634139">
    <property type="component" value="Unassembled WGS sequence"/>
</dbReference>
<dbReference type="InterPro" id="IPR013786">
    <property type="entry name" value="AcylCoA_DH/ox_N"/>
</dbReference>
<dbReference type="Pfam" id="PF02770">
    <property type="entry name" value="Acyl-CoA_dh_M"/>
    <property type="match status" value="1"/>
</dbReference>
<dbReference type="InterPro" id="IPR006091">
    <property type="entry name" value="Acyl-CoA_Oxase/DH_mid-dom"/>
</dbReference>
<evidence type="ECO:0000256" key="1">
    <source>
        <dbReference type="ARBA" id="ARBA00001974"/>
    </source>
</evidence>
<evidence type="ECO:0000259" key="5">
    <source>
        <dbReference type="Pfam" id="PF00441"/>
    </source>
</evidence>
<comment type="similarity">
    <text evidence="4">Belongs to the acyl-CoA dehydrogenase family.</text>
</comment>
<keyword evidence="2 4" id="KW-0285">Flavoprotein</keyword>
<evidence type="ECO:0000256" key="2">
    <source>
        <dbReference type="ARBA" id="ARBA00022630"/>
    </source>
</evidence>
<dbReference type="EMBL" id="BMZD01000002">
    <property type="protein sequence ID" value="GGZ92248.1"/>
    <property type="molecule type" value="Genomic_DNA"/>
</dbReference>
<dbReference type="Gene3D" id="1.10.540.10">
    <property type="entry name" value="Acyl-CoA dehydrogenase/oxidase, N-terminal domain"/>
    <property type="match status" value="1"/>
</dbReference>
<dbReference type="InterPro" id="IPR006089">
    <property type="entry name" value="Acyl-CoA_DH_CS"/>
</dbReference>